<comment type="caution">
    <text evidence="2">The sequence shown here is derived from an EMBL/GenBank/DDBJ whole genome shotgun (WGS) entry which is preliminary data.</text>
</comment>
<organism evidence="2 3">
    <name type="scientific">Chitinophaga japonensis</name>
    <name type="common">Flexibacter japonensis</name>
    <dbReference type="NCBI Taxonomy" id="104662"/>
    <lineage>
        <taxon>Bacteria</taxon>
        <taxon>Pseudomonadati</taxon>
        <taxon>Bacteroidota</taxon>
        <taxon>Chitinophagia</taxon>
        <taxon>Chitinophagales</taxon>
        <taxon>Chitinophagaceae</taxon>
        <taxon>Chitinophaga</taxon>
    </lineage>
</organism>
<sequence>MSEFAMYFQLGWQHIVAWDGYDHILFIAALSAVYLLSDWKRVLILVTAFTIGHSITLALSVLDLVRVPTRLVEFLIPVTIFITALFNIIRRPAVDQPKAVQLNYFFALFFGLIHGMGFSNYLKSLLGTTANVVTPLLAFNLGLEFGQVLVVAIVLLMAGITVNVTGVKRRDWVMFLSSAIFGVAFMMAIDRFKALII</sequence>
<dbReference type="Pfam" id="PF13795">
    <property type="entry name" value="HupE_UreJ_2"/>
    <property type="match status" value="1"/>
</dbReference>
<feature type="transmembrane region" description="Helical" evidence="1">
    <location>
        <begin position="43"/>
        <end position="62"/>
    </location>
</feature>
<feature type="transmembrane region" description="Helical" evidence="1">
    <location>
        <begin position="172"/>
        <end position="189"/>
    </location>
</feature>
<name>A0A562T4B4_CHIJA</name>
<feature type="transmembrane region" description="Helical" evidence="1">
    <location>
        <begin position="20"/>
        <end position="36"/>
    </location>
</feature>
<dbReference type="AlphaFoldDB" id="A0A562T4B4"/>
<keyword evidence="1" id="KW-1133">Transmembrane helix</keyword>
<keyword evidence="1" id="KW-0812">Transmembrane</keyword>
<evidence type="ECO:0000313" key="3">
    <source>
        <dbReference type="Proteomes" id="UP000316778"/>
    </source>
</evidence>
<evidence type="ECO:0000313" key="2">
    <source>
        <dbReference type="EMBL" id="TWI88377.1"/>
    </source>
</evidence>
<dbReference type="EMBL" id="VLLG01000003">
    <property type="protein sequence ID" value="TWI88377.1"/>
    <property type="molecule type" value="Genomic_DNA"/>
</dbReference>
<dbReference type="OrthoDB" id="9808870at2"/>
<dbReference type="InterPro" id="IPR032809">
    <property type="entry name" value="Put_HupE_UreJ"/>
</dbReference>
<feature type="transmembrane region" description="Helical" evidence="1">
    <location>
        <begin position="141"/>
        <end position="160"/>
    </location>
</feature>
<gene>
    <name evidence="2" type="ORF">LX66_2462</name>
</gene>
<keyword evidence="1" id="KW-0472">Membrane</keyword>
<dbReference type="RefSeq" id="WP_145713630.1">
    <property type="nucleotide sequence ID" value="NZ_BAAAFY010000001.1"/>
</dbReference>
<accession>A0A562T4B4</accession>
<evidence type="ECO:0000256" key="1">
    <source>
        <dbReference type="SAM" id="Phobius"/>
    </source>
</evidence>
<reference evidence="2 3" key="1">
    <citation type="journal article" date="2013" name="Stand. Genomic Sci.">
        <title>Genomic Encyclopedia of Type Strains, Phase I: The one thousand microbial genomes (KMG-I) project.</title>
        <authorList>
            <person name="Kyrpides N.C."/>
            <person name="Woyke T."/>
            <person name="Eisen J.A."/>
            <person name="Garrity G."/>
            <person name="Lilburn T.G."/>
            <person name="Beck B.J."/>
            <person name="Whitman W.B."/>
            <person name="Hugenholtz P."/>
            <person name="Klenk H.P."/>
        </authorList>
    </citation>
    <scope>NUCLEOTIDE SEQUENCE [LARGE SCALE GENOMIC DNA]</scope>
    <source>
        <strain evidence="2 3">DSM 13484</strain>
    </source>
</reference>
<protein>
    <submittedName>
        <fullName evidence="2">HupE/UreJ protein</fullName>
    </submittedName>
</protein>
<feature type="transmembrane region" description="Helical" evidence="1">
    <location>
        <begin position="74"/>
        <end position="90"/>
    </location>
</feature>
<proteinExistence type="predicted"/>
<dbReference type="Proteomes" id="UP000316778">
    <property type="component" value="Unassembled WGS sequence"/>
</dbReference>
<feature type="transmembrane region" description="Helical" evidence="1">
    <location>
        <begin position="102"/>
        <end position="121"/>
    </location>
</feature>
<keyword evidence="3" id="KW-1185">Reference proteome</keyword>